<name>A0A2A9NUN9_9AGAR</name>
<sequence>MDTVEKIEEYLESLEEYFFSSVSTVTAGFPDVHEAVNRLWVDISRYGPGLPAFPEVHLPALGDFQIPPPPPPPPPPHSSTWLDKPFDWVTRHPWKISGLVIGVVGTGLLFVGYSRSYTSRRRGLGPSTTKVQTHDRRQVVVVLGGDTLYALPLIVALEKRGYIIIASVSTPEACTVLESKCQGYVRALVLDPSEPATVNVFLRSLTSTLSLRFPTNVAGDPYVAPSAQPYIHSIISLLTLPTNVVSTQAPLEHVSLQKTYLPYLTTTQLTPLRVIQGLLPMLRTGSARSRDKGKKTIIVCLPATETRVGVPFGSIQAMTAASTLRGIEVLRREINLAALTDRTESMKNIRVVVAEVGALKTGDEISTSGVISDQEHSIATIYKEMENWSASEKVSYGPAFAAIARETHPPTTYWESLVTMCKTGAPFGIRRQPTDVSVFVDHLINIVSGGKYAPKLFGFGIGLGRIRNVIWGDRFSIGAGASTYKLASYLPSLLLDRLLNLPAFLISIRNRLLPIQLHVSPSQAPPRAAVPNPSALLPDKQNSQESAQDNNHDDVGSEAETESNVSEAADNSWIRLHHSRE</sequence>
<dbReference type="STRING" id="703135.A0A2A9NUN9"/>
<protein>
    <recommendedName>
        <fullName evidence="5">DUF1776-domain-containing protein</fullName>
    </recommendedName>
</protein>
<keyword evidence="4" id="KW-1185">Reference proteome</keyword>
<evidence type="ECO:0000256" key="1">
    <source>
        <dbReference type="SAM" id="MobiDB-lite"/>
    </source>
</evidence>
<feature type="region of interest" description="Disordered" evidence="1">
    <location>
        <begin position="523"/>
        <end position="581"/>
    </location>
</feature>
<proteinExistence type="predicted"/>
<evidence type="ECO:0008006" key="5">
    <source>
        <dbReference type="Google" id="ProtNLM"/>
    </source>
</evidence>
<evidence type="ECO:0000313" key="3">
    <source>
        <dbReference type="EMBL" id="PFH54259.1"/>
    </source>
</evidence>
<keyword evidence="2" id="KW-0812">Transmembrane</keyword>
<dbReference type="EMBL" id="KZ301970">
    <property type="protein sequence ID" value="PFH54259.1"/>
    <property type="molecule type" value="Genomic_DNA"/>
</dbReference>
<dbReference type="InterPro" id="IPR013952">
    <property type="entry name" value="DUF1776_fun"/>
</dbReference>
<dbReference type="OrthoDB" id="5308060at2759"/>
<reference evidence="3 4" key="1">
    <citation type="submission" date="2014-02" db="EMBL/GenBank/DDBJ databases">
        <title>Transposable element dynamics among asymbiotic and ectomycorrhizal Amanita fungi.</title>
        <authorList>
            <consortium name="DOE Joint Genome Institute"/>
            <person name="Hess J."/>
            <person name="Skrede I."/>
            <person name="Wolfe B."/>
            <person name="LaButti K."/>
            <person name="Ohm R.A."/>
            <person name="Grigoriev I.V."/>
            <person name="Pringle A."/>
        </authorList>
    </citation>
    <scope>NUCLEOTIDE SEQUENCE [LARGE SCALE GENOMIC DNA]</scope>
    <source>
        <strain evidence="3 4">SKay4041</strain>
    </source>
</reference>
<dbReference type="Pfam" id="PF08643">
    <property type="entry name" value="DUF1776"/>
    <property type="match status" value="1"/>
</dbReference>
<evidence type="ECO:0000256" key="2">
    <source>
        <dbReference type="SAM" id="Phobius"/>
    </source>
</evidence>
<dbReference type="AlphaFoldDB" id="A0A2A9NUN9"/>
<keyword evidence="2" id="KW-0472">Membrane</keyword>
<evidence type="ECO:0000313" key="4">
    <source>
        <dbReference type="Proteomes" id="UP000242287"/>
    </source>
</evidence>
<feature type="transmembrane region" description="Helical" evidence="2">
    <location>
        <begin position="94"/>
        <end position="113"/>
    </location>
</feature>
<keyword evidence="2" id="KW-1133">Transmembrane helix</keyword>
<dbReference type="Proteomes" id="UP000242287">
    <property type="component" value="Unassembled WGS sequence"/>
</dbReference>
<accession>A0A2A9NUN9</accession>
<organism evidence="3 4">
    <name type="scientific">Amanita thiersii Skay4041</name>
    <dbReference type="NCBI Taxonomy" id="703135"/>
    <lineage>
        <taxon>Eukaryota</taxon>
        <taxon>Fungi</taxon>
        <taxon>Dikarya</taxon>
        <taxon>Basidiomycota</taxon>
        <taxon>Agaricomycotina</taxon>
        <taxon>Agaricomycetes</taxon>
        <taxon>Agaricomycetidae</taxon>
        <taxon>Agaricales</taxon>
        <taxon>Pluteineae</taxon>
        <taxon>Amanitaceae</taxon>
        <taxon>Amanita</taxon>
    </lineage>
</organism>
<gene>
    <name evidence="3" type="ORF">AMATHDRAFT_53151</name>
</gene>
<feature type="compositionally biased region" description="Polar residues" evidence="1">
    <location>
        <begin position="540"/>
        <end position="549"/>
    </location>
</feature>